<organism evidence="1 2">
    <name type="scientific">Pedobacter lusitanus</name>
    <dbReference type="NCBI Taxonomy" id="1503925"/>
    <lineage>
        <taxon>Bacteria</taxon>
        <taxon>Pseudomonadati</taxon>
        <taxon>Bacteroidota</taxon>
        <taxon>Sphingobacteriia</taxon>
        <taxon>Sphingobacteriales</taxon>
        <taxon>Sphingobacteriaceae</taxon>
        <taxon>Pedobacter</taxon>
    </lineage>
</organism>
<dbReference type="InterPro" id="IPR009959">
    <property type="entry name" value="Cyclase_SnoaL-like"/>
</dbReference>
<name>A0A0D0GPZ2_9SPHI</name>
<evidence type="ECO:0000313" key="2">
    <source>
        <dbReference type="Proteomes" id="UP000032049"/>
    </source>
</evidence>
<comment type="caution">
    <text evidence="1">The sequence shown here is derived from an EMBL/GenBank/DDBJ whole genome shotgun (WGS) entry which is preliminary data.</text>
</comment>
<protein>
    <submittedName>
        <fullName evidence="1">Polyketide cyclase</fullName>
    </submittedName>
</protein>
<dbReference type="PANTHER" id="PTHR38436:SF1">
    <property type="entry name" value="ESTER CYCLASE"/>
    <property type="match status" value="1"/>
</dbReference>
<gene>
    <name evidence="1" type="ORF">TH53_14115</name>
</gene>
<dbReference type="EMBL" id="JXRA01000059">
    <property type="protein sequence ID" value="KIO76601.1"/>
    <property type="molecule type" value="Genomic_DNA"/>
</dbReference>
<proteinExistence type="predicted"/>
<dbReference type="PANTHER" id="PTHR38436">
    <property type="entry name" value="POLYKETIDE CYCLASE SNOAL-LIKE DOMAIN"/>
    <property type="match status" value="1"/>
</dbReference>
<accession>A0A0D0GPZ2</accession>
<reference evidence="1 2" key="1">
    <citation type="submission" date="2015-01" db="EMBL/GenBank/DDBJ databases">
        <title>Draft genome sequence of Pedobacter sp. NL19 isolated from sludge of an effluent treatment pond in an abandoned uranium mine.</title>
        <authorList>
            <person name="Santos T."/>
            <person name="Caetano T."/>
            <person name="Covas C."/>
            <person name="Cruz A."/>
            <person name="Mendo S."/>
        </authorList>
    </citation>
    <scope>NUCLEOTIDE SEQUENCE [LARGE SCALE GENOMIC DNA]</scope>
    <source>
        <strain evidence="1 2">NL19</strain>
    </source>
</reference>
<dbReference type="InterPro" id="IPR032710">
    <property type="entry name" value="NTF2-like_dom_sf"/>
</dbReference>
<dbReference type="Pfam" id="PF07366">
    <property type="entry name" value="SnoaL"/>
    <property type="match status" value="1"/>
</dbReference>
<keyword evidence="2" id="KW-1185">Reference proteome</keyword>
<dbReference type="Proteomes" id="UP000032049">
    <property type="component" value="Unassembled WGS sequence"/>
</dbReference>
<dbReference type="Gene3D" id="3.10.450.50">
    <property type="match status" value="1"/>
</dbReference>
<dbReference type="SUPFAM" id="SSF54427">
    <property type="entry name" value="NTF2-like"/>
    <property type="match status" value="1"/>
</dbReference>
<evidence type="ECO:0000313" key="1">
    <source>
        <dbReference type="EMBL" id="KIO76601.1"/>
    </source>
</evidence>
<dbReference type="AlphaFoldDB" id="A0A0D0GPZ2"/>
<dbReference type="GO" id="GO:0030638">
    <property type="term" value="P:polyketide metabolic process"/>
    <property type="evidence" value="ECO:0007669"/>
    <property type="project" value="InterPro"/>
</dbReference>
<sequence length="134" mass="15688">MNKQIIKSFLEEIRSGKNPDNAYSYMADKILAHQMNAEEETTVQRTPQNYTEHIREFLSLYGRFKLEVTEIIAEDDRVYVRWKQTGKHLGTIDGHQATGKQLVEIASAVYRLEKGKITEYWIQIDRLGLEKQLK</sequence>